<accession>X1S5R9</accession>
<organism evidence="1">
    <name type="scientific">marine sediment metagenome</name>
    <dbReference type="NCBI Taxonomy" id="412755"/>
    <lineage>
        <taxon>unclassified sequences</taxon>
        <taxon>metagenomes</taxon>
        <taxon>ecological metagenomes</taxon>
    </lineage>
</organism>
<reference evidence="1" key="1">
    <citation type="journal article" date="2014" name="Front. Microbiol.">
        <title>High frequency of phylogenetically diverse reductive dehalogenase-homologous genes in deep subseafloor sedimentary metagenomes.</title>
        <authorList>
            <person name="Kawai M."/>
            <person name="Futagami T."/>
            <person name="Toyoda A."/>
            <person name="Takaki Y."/>
            <person name="Nishi S."/>
            <person name="Hori S."/>
            <person name="Arai W."/>
            <person name="Tsubouchi T."/>
            <person name="Morono Y."/>
            <person name="Uchiyama I."/>
            <person name="Ito T."/>
            <person name="Fujiyama A."/>
            <person name="Inagaki F."/>
            <person name="Takami H."/>
        </authorList>
    </citation>
    <scope>NUCLEOTIDE SEQUENCE</scope>
    <source>
        <strain evidence="1">Expedition CK06-06</strain>
    </source>
</reference>
<evidence type="ECO:0000313" key="1">
    <source>
        <dbReference type="EMBL" id="GAI88253.1"/>
    </source>
</evidence>
<protein>
    <recommendedName>
        <fullName evidence="2">Replication protein</fullName>
    </recommendedName>
</protein>
<comment type="caution">
    <text evidence="1">The sequence shown here is derived from an EMBL/GenBank/DDBJ whole genome shotgun (WGS) entry which is preliminary data.</text>
</comment>
<gene>
    <name evidence="1" type="ORF">S12H4_37730</name>
</gene>
<feature type="non-terminal residue" evidence="1">
    <location>
        <position position="99"/>
    </location>
</feature>
<dbReference type="AlphaFoldDB" id="X1S5R9"/>
<sequence>MGYLVVTFPLELRWMMRDPQVLALIGKKVRRLLRKRGYRKVYTRWHFFGEHGEKYHPHLNVLCDGGYLTPEELANLKDLICRKLLTPTMRKFGGSKMVI</sequence>
<name>X1S5R9_9ZZZZ</name>
<dbReference type="EMBL" id="BARW01022644">
    <property type="protein sequence ID" value="GAI88253.1"/>
    <property type="molecule type" value="Genomic_DNA"/>
</dbReference>
<evidence type="ECO:0008006" key="2">
    <source>
        <dbReference type="Google" id="ProtNLM"/>
    </source>
</evidence>
<proteinExistence type="predicted"/>